<evidence type="ECO:0000256" key="6">
    <source>
        <dbReference type="SAM" id="Phobius"/>
    </source>
</evidence>
<evidence type="ECO:0000256" key="4">
    <source>
        <dbReference type="ARBA" id="ARBA00022989"/>
    </source>
</evidence>
<evidence type="ECO:0000313" key="7">
    <source>
        <dbReference type="EMBL" id="EMC91163.1"/>
    </source>
</evidence>
<dbReference type="Pfam" id="PF07690">
    <property type="entry name" value="MFS_1"/>
    <property type="match status" value="1"/>
</dbReference>
<evidence type="ECO:0000313" key="8">
    <source>
        <dbReference type="Proteomes" id="UP000011761"/>
    </source>
</evidence>
<name>M2MIR8_BAUPA</name>
<accession>M2MIR8</accession>
<dbReference type="InterPro" id="IPR036259">
    <property type="entry name" value="MFS_trans_sf"/>
</dbReference>
<protein>
    <recommendedName>
        <fullName evidence="9">Major facilitator superfamily (MFS) profile domain-containing protein</fullName>
    </recommendedName>
</protein>
<feature type="transmembrane region" description="Helical" evidence="6">
    <location>
        <begin position="158"/>
        <end position="181"/>
    </location>
</feature>
<dbReference type="PANTHER" id="PTHR43791">
    <property type="entry name" value="PERMEASE-RELATED"/>
    <property type="match status" value="1"/>
</dbReference>
<evidence type="ECO:0000256" key="5">
    <source>
        <dbReference type="ARBA" id="ARBA00023136"/>
    </source>
</evidence>
<dbReference type="SUPFAM" id="SSF103473">
    <property type="entry name" value="MFS general substrate transporter"/>
    <property type="match status" value="1"/>
</dbReference>
<evidence type="ECO:0000256" key="1">
    <source>
        <dbReference type="ARBA" id="ARBA00004141"/>
    </source>
</evidence>
<proteinExistence type="predicted"/>
<dbReference type="EMBL" id="KB445564">
    <property type="protein sequence ID" value="EMC91163.1"/>
    <property type="molecule type" value="Genomic_DNA"/>
</dbReference>
<dbReference type="InterPro" id="IPR011701">
    <property type="entry name" value="MFS"/>
</dbReference>
<feature type="transmembrane region" description="Helical" evidence="6">
    <location>
        <begin position="129"/>
        <end position="151"/>
    </location>
</feature>
<keyword evidence="3 6" id="KW-0812">Transmembrane</keyword>
<feature type="transmembrane region" description="Helical" evidence="6">
    <location>
        <begin position="372"/>
        <end position="395"/>
    </location>
</feature>
<evidence type="ECO:0008006" key="9">
    <source>
        <dbReference type="Google" id="ProtNLM"/>
    </source>
</evidence>
<keyword evidence="8" id="KW-1185">Reference proteome</keyword>
<feature type="transmembrane region" description="Helical" evidence="6">
    <location>
        <begin position="193"/>
        <end position="213"/>
    </location>
</feature>
<keyword evidence="2" id="KW-0813">Transport</keyword>
<dbReference type="eggNOG" id="KOG2533">
    <property type="taxonomic scope" value="Eukaryota"/>
</dbReference>
<dbReference type="Gene3D" id="1.20.1250.20">
    <property type="entry name" value="MFS general substrate transporter like domains"/>
    <property type="match status" value="1"/>
</dbReference>
<dbReference type="OrthoDB" id="2985014at2759"/>
<feature type="transmembrane region" description="Helical" evidence="6">
    <location>
        <begin position="65"/>
        <end position="87"/>
    </location>
</feature>
<sequence length="445" mass="49665">MSYEEREEQLNKVYRRIDVRLLSWYLVVTIVVRIAARNITNVAILNVEQGTDMKRQLGGLTSNQWAWILSSLSYCVLLFDPISTMLLKYCSPRLWISRILFTWVTFWGVISMCQAATQTFSGLLACRILLGLAEAGLLPCVLFHITFWYPASKLPFRVALLSVLGQFSGLISGLLAFAISYMNGIGGLAGWRWMFLFEGLPVISLGIASFFHLPNYPDTAPFLSGKERQLILDEFPKSQPSPEADTWTWWQFVLIYACHAIGGYGISLILPNIIMDLGLRGSRITQLTTMPPSALGCLLLLSIAWRIHEQKCNPWLSALTLESLTCGCYISLITVRNAVGTYIIMCIALVCTIGVLPLLWPERIRTANGTTSTGLAVGVTATMVHLLGVVGPHIYNLRFRPRYSTSYSVALGLLAVSLFSMVCTWTTIRRRDAKARAERAESTEL</sequence>
<dbReference type="OMA" id="IPFLMIW"/>
<dbReference type="GeneID" id="19108107"/>
<reference evidence="7 8" key="1">
    <citation type="journal article" date="2012" name="PLoS Pathog.">
        <title>Diverse lifestyles and strategies of plant pathogenesis encoded in the genomes of eighteen Dothideomycetes fungi.</title>
        <authorList>
            <person name="Ohm R.A."/>
            <person name="Feau N."/>
            <person name="Henrissat B."/>
            <person name="Schoch C.L."/>
            <person name="Horwitz B.A."/>
            <person name="Barry K.W."/>
            <person name="Condon B.J."/>
            <person name="Copeland A.C."/>
            <person name="Dhillon B."/>
            <person name="Glaser F."/>
            <person name="Hesse C.N."/>
            <person name="Kosti I."/>
            <person name="LaButti K."/>
            <person name="Lindquist E.A."/>
            <person name="Lucas S."/>
            <person name="Salamov A.A."/>
            <person name="Bradshaw R.E."/>
            <person name="Ciuffetti L."/>
            <person name="Hamelin R.C."/>
            <person name="Kema G.H.J."/>
            <person name="Lawrence C."/>
            <person name="Scott J.A."/>
            <person name="Spatafora J.W."/>
            <person name="Turgeon B.G."/>
            <person name="de Wit P.J.G.M."/>
            <person name="Zhong S."/>
            <person name="Goodwin S.B."/>
            <person name="Grigoriev I.V."/>
        </authorList>
    </citation>
    <scope>NUCLEOTIDE SEQUENCE [LARGE SCALE GENOMIC DNA]</scope>
    <source>
        <strain evidence="7 8">UAMH 10762</strain>
    </source>
</reference>
<dbReference type="PANTHER" id="PTHR43791:SF51">
    <property type="entry name" value="MAJOR FACILITATOR SUPERFAMILY (MFS) PROFILE DOMAIN-CONTAINING PROTEIN"/>
    <property type="match status" value="1"/>
</dbReference>
<keyword evidence="4 6" id="KW-1133">Transmembrane helix</keyword>
<feature type="transmembrane region" description="Helical" evidence="6">
    <location>
        <begin position="290"/>
        <end position="308"/>
    </location>
</feature>
<evidence type="ECO:0000256" key="3">
    <source>
        <dbReference type="ARBA" id="ARBA00022692"/>
    </source>
</evidence>
<gene>
    <name evidence="7" type="ORF">BAUCODRAFT_127082</name>
</gene>
<comment type="subcellular location">
    <subcellularLocation>
        <location evidence="1">Membrane</location>
        <topology evidence="1">Multi-pass membrane protein</topology>
    </subcellularLocation>
</comment>
<keyword evidence="5 6" id="KW-0472">Membrane</keyword>
<dbReference type="KEGG" id="bcom:BAUCODRAFT_127082"/>
<dbReference type="GO" id="GO:0022857">
    <property type="term" value="F:transmembrane transporter activity"/>
    <property type="evidence" value="ECO:0007669"/>
    <property type="project" value="InterPro"/>
</dbReference>
<feature type="transmembrane region" description="Helical" evidence="6">
    <location>
        <begin position="247"/>
        <end position="270"/>
    </location>
</feature>
<organism evidence="7 8">
    <name type="scientific">Baudoinia panamericana (strain UAMH 10762)</name>
    <name type="common">Angels' share fungus</name>
    <name type="synonym">Baudoinia compniacensis (strain UAMH 10762)</name>
    <dbReference type="NCBI Taxonomy" id="717646"/>
    <lineage>
        <taxon>Eukaryota</taxon>
        <taxon>Fungi</taxon>
        <taxon>Dikarya</taxon>
        <taxon>Ascomycota</taxon>
        <taxon>Pezizomycotina</taxon>
        <taxon>Dothideomycetes</taxon>
        <taxon>Dothideomycetidae</taxon>
        <taxon>Mycosphaerellales</taxon>
        <taxon>Teratosphaeriaceae</taxon>
        <taxon>Baudoinia</taxon>
    </lineage>
</organism>
<evidence type="ECO:0000256" key="2">
    <source>
        <dbReference type="ARBA" id="ARBA00022448"/>
    </source>
</evidence>
<feature type="transmembrane region" description="Helical" evidence="6">
    <location>
        <begin position="315"/>
        <end position="333"/>
    </location>
</feature>
<feature type="transmembrane region" description="Helical" evidence="6">
    <location>
        <begin position="407"/>
        <end position="428"/>
    </location>
</feature>
<dbReference type="RefSeq" id="XP_007681608.1">
    <property type="nucleotide sequence ID" value="XM_007683418.1"/>
</dbReference>
<dbReference type="Proteomes" id="UP000011761">
    <property type="component" value="Unassembled WGS sequence"/>
</dbReference>
<feature type="transmembrane region" description="Helical" evidence="6">
    <location>
        <begin position="99"/>
        <end position="117"/>
    </location>
</feature>
<dbReference type="GO" id="GO:0016020">
    <property type="term" value="C:membrane"/>
    <property type="evidence" value="ECO:0007669"/>
    <property type="project" value="UniProtKB-SubCell"/>
</dbReference>
<dbReference type="HOGENOM" id="CLU_001265_0_1_1"/>
<dbReference type="AlphaFoldDB" id="M2MIR8"/>
<feature type="transmembrane region" description="Helical" evidence="6">
    <location>
        <begin position="339"/>
        <end position="360"/>
    </location>
</feature>
<feature type="transmembrane region" description="Helical" evidence="6">
    <location>
        <begin position="21"/>
        <end position="45"/>
    </location>
</feature>